<dbReference type="InterPro" id="IPR008958">
    <property type="entry name" value="Transglutaminase_C"/>
</dbReference>
<feature type="domain" description="Transglutaminase C-terminal" evidence="2">
    <location>
        <begin position="60"/>
        <end position="106"/>
    </location>
</feature>
<dbReference type="Pfam" id="PF00927">
    <property type="entry name" value="Transglut_C"/>
    <property type="match status" value="1"/>
</dbReference>
<keyword evidence="4" id="KW-1185">Reference proteome</keyword>
<organism evidence="3 4">
    <name type="scientific">Hirundo rustica rustica</name>
    <dbReference type="NCBI Taxonomy" id="333673"/>
    <lineage>
        <taxon>Eukaryota</taxon>
        <taxon>Metazoa</taxon>
        <taxon>Chordata</taxon>
        <taxon>Craniata</taxon>
        <taxon>Vertebrata</taxon>
        <taxon>Euteleostomi</taxon>
        <taxon>Archelosauria</taxon>
        <taxon>Archosauria</taxon>
        <taxon>Dinosauria</taxon>
        <taxon>Saurischia</taxon>
        <taxon>Theropoda</taxon>
        <taxon>Coelurosauria</taxon>
        <taxon>Aves</taxon>
        <taxon>Neognathae</taxon>
        <taxon>Neoaves</taxon>
        <taxon>Telluraves</taxon>
        <taxon>Australaves</taxon>
        <taxon>Passeriformes</taxon>
        <taxon>Sylvioidea</taxon>
        <taxon>Hirundinidae</taxon>
        <taxon>Hirundo</taxon>
    </lineage>
</organism>
<proteinExistence type="predicted"/>
<dbReference type="EMBL" id="QRBI01000184">
    <property type="protein sequence ID" value="RMB95713.1"/>
    <property type="molecule type" value="Genomic_DNA"/>
</dbReference>
<dbReference type="STRING" id="333673.A0A3M0J9Z6"/>
<evidence type="ECO:0000313" key="4">
    <source>
        <dbReference type="Proteomes" id="UP000269221"/>
    </source>
</evidence>
<gene>
    <name evidence="3" type="ORF">DUI87_27826</name>
</gene>
<dbReference type="GO" id="GO:0003810">
    <property type="term" value="F:protein-glutamine gamma-glutamyltransferase activity"/>
    <property type="evidence" value="ECO:0007669"/>
    <property type="project" value="InterPro"/>
</dbReference>
<dbReference type="Gene3D" id="2.60.40.10">
    <property type="entry name" value="Immunoglobulins"/>
    <property type="match status" value="1"/>
</dbReference>
<dbReference type="SUPFAM" id="SSF49309">
    <property type="entry name" value="Transglutaminase, two C-terminal domains"/>
    <property type="match status" value="1"/>
</dbReference>
<sequence>MGHSRSQGYAGPCGLRVSLPYTLLGKAFGHHGEVFACQSPSTTSPGRVTGHNDSVPFHSEEPVEPQAEAKFRMDLMPRLSGLQKLMVDFESDQLTGVKGFRNVIIAPQPM</sequence>
<dbReference type="AlphaFoldDB" id="A0A3M0J9Z6"/>
<comment type="caution">
    <text evidence="3">The sequence shown here is derived from an EMBL/GenBank/DDBJ whole genome shotgun (WGS) entry which is preliminary data.</text>
</comment>
<name>A0A3M0J9Z6_HIRRU</name>
<evidence type="ECO:0000313" key="3">
    <source>
        <dbReference type="EMBL" id="RMB95713.1"/>
    </source>
</evidence>
<accession>A0A3M0J9Z6</accession>
<reference evidence="3 4" key="1">
    <citation type="submission" date="2018-07" db="EMBL/GenBank/DDBJ databases">
        <title>A high quality draft genome assembly of the barn swallow (H. rustica rustica).</title>
        <authorList>
            <person name="Formenti G."/>
            <person name="Chiara M."/>
            <person name="Poveda L."/>
            <person name="Francoijs K.-J."/>
            <person name="Bonisoli-Alquati A."/>
            <person name="Canova L."/>
            <person name="Gianfranceschi L."/>
            <person name="Horner D.S."/>
            <person name="Saino N."/>
        </authorList>
    </citation>
    <scope>NUCLEOTIDE SEQUENCE [LARGE SCALE GENOMIC DNA]</scope>
    <source>
        <strain evidence="3">Chelidonia</strain>
        <tissue evidence="3">Blood</tissue>
    </source>
</reference>
<protein>
    <recommendedName>
        <fullName evidence="2">Transglutaminase C-terminal domain-containing protein</fullName>
    </recommendedName>
</protein>
<evidence type="ECO:0000256" key="1">
    <source>
        <dbReference type="SAM" id="MobiDB-lite"/>
    </source>
</evidence>
<evidence type="ECO:0000259" key="2">
    <source>
        <dbReference type="Pfam" id="PF00927"/>
    </source>
</evidence>
<feature type="region of interest" description="Disordered" evidence="1">
    <location>
        <begin position="38"/>
        <end position="61"/>
    </location>
</feature>
<dbReference type="Proteomes" id="UP000269221">
    <property type="component" value="Unassembled WGS sequence"/>
</dbReference>
<dbReference type="InterPro" id="IPR013783">
    <property type="entry name" value="Ig-like_fold"/>
</dbReference>
<dbReference type="OrthoDB" id="437511at2759"/>
<dbReference type="InterPro" id="IPR036238">
    <property type="entry name" value="Transglutaminase_C_sf"/>
</dbReference>